<keyword evidence="3" id="KW-1185">Reference proteome</keyword>
<dbReference type="Proteomes" id="UP000051952">
    <property type="component" value="Unassembled WGS sequence"/>
</dbReference>
<reference evidence="3" key="1">
    <citation type="submission" date="2015-09" db="EMBL/GenBank/DDBJ databases">
        <authorList>
            <consortium name="Pathogen Informatics"/>
        </authorList>
    </citation>
    <scope>NUCLEOTIDE SEQUENCE [LARGE SCALE GENOMIC DNA]</scope>
    <source>
        <strain evidence="3">Lake Konstanz</strain>
    </source>
</reference>
<gene>
    <name evidence="2" type="ORF">BSAL_06900</name>
</gene>
<evidence type="ECO:0000313" key="2">
    <source>
        <dbReference type="EMBL" id="CUG86826.1"/>
    </source>
</evidence>
<evidence type="ECO:0000313" key="3">
    <source>
        <dbReference type="Proteomes" id="UP000051952"/>
    </source>
</evidence>
<feature type="region of interest" description="Disordered" evidence="1">
    <location>
        <begin position="115"/>
        <end position="146"/>
    </location>
</feature>
<protein>
    <submittedName>
        <fullName evidence="2">Uncharacterized protein</fullName>
    </submittedName>
</protein>
<sequence length="377" mass="40637">MSASETASLLLSIQFCDDLQDGEKWITVDMLPTVLNNLCVERADALRLVESLPMNTSATTTASTAVSNIAAAAASSSRTSYVFPIHIRVWDPVNPKCGEAVVSIDISAPMLSWPKCTESAPGSPHEDASPTSSAKERRLSLPSKVSRSLSSQQDVIQQFTPEGDFIVYTSLRELTAVQGEACFQHLIMRIPDKDRVGGGFIELIPLGGHRPEDRFTVLPPSNQMVITTDGVITSKEGNLGRIYGNNNSSGNAPYLRIDLAGYWFEGSKKLSYNANKQDLIAPPGIDPSNGSGRITISGGIAWSKQVSGRVSGKRLTTLLRSIYFRTETPDGVGASSLVGTRRFVLNVSDGKYDAFGRLEVTSVPLVIQVTDGPLPKF</sequence>
<dbReference type="AlphaFoldDB" id="A0A0S4JD06"/>
<accession>A0A0S4JD06</accession>
<organism evidence="2 3">
    <name type="scientific">Bodo saltans</name>
    <name type="common">Flagellated protozoan</name>
    <dbReference type="NCBI Taxonomy" id="75058"/>
    <lineage>
        <taxon>Eukaryota</taxon>
        <taxon>Discoba</taxon>
        <taxon>Euglenozoa</taxon>
        <taxon>Kinetoplastea</taxon>
        <taxon>Metakinetoplastina</taxon>
        <taxon>Eubodonida</taxon>
        <taxon>Bodonidae</taxon>
        <taxon>Bodo</taxon>
    </lineage>
</organism>
<feature type="compositionally biased region" description="Basic and acidic residues" evidence="1">
    <location>
        <begin position="124"/>
        <end position="139"/>
    </location>
</feature>
<name>A0A0S4JD06_BODSA</name>
<evidence type="ECO:0000256" key="1">
    <source>
        <dbReference type="SAM" id="MobiDB-lite"/>
    </source>
</evidence>
<dbReference type="EMBL" id="CYKH01001400">
    <property type="protein sequence ID" value="CUG86826.1"/>
    <property type="molecule type" value="Genomic_DNA"/>
</dbReference>
<proteinExistence type="predicted"/>
<dbReference type="VEuPathDB" id="TriTrypDB:BSAL_06900"/>